<keyword evidence="1" id="KW-0812">Transmembrane</keyword>
<name>A0A453M3N9_AEGTS</name>
<dbReference type="Pfam" id="PF03080">
    <property type="entry name" value="Neprosin"/>
    <property type="match status" value="1"/>
</dbReference>
<dbReference type="Gramene" id="AET5Gv21031700.1">
    <property type="protein sequence ID" value="AET5Gv21031700.1"/>
    <property type="gene ID" value="AET5Gv21031700"/>
</dbReference>
<evidence type="ECO:0000259" key="2">
    <source>
        <dbReference type="PROSITE" id="PS52045"/>
    </source>
</evidence>
<evidence type="ECO:0000256" key="1">
    <source>
        <dbReference type="SAM" id="Phobius"/>
    </source>
</evidence>
<protein>
    <recommendedName>
        <fullName evidence="2">Neprosin PEP catalytic domain-containing protein</fullName>
    </recommendedName>
</protein>
<reference evidence="3" key="5">
    <citation type="journal article" date="2021" name="G3 (Bethesda)">
        <title>Aegilops tauschii genome assembly Aet v5.0 features greater sequence contiguity and improved annotation.</title>
        <authorList>
            <person name="Wang L."/>
            <person name="Zhu T."/>
            <person name="Rodriguez J.C."/>
            <person name="Deal K.R."/>
            <person name="Dubcovsky J."/>
            <person name="McGuire P.E."/>
            <person name="Lux T."/>
            <person name="Spannagl M."/>
            <person name="Mayer K.F.X."/>
            <person name="Baldrich P."/>
            <person name="Meyers B.C."/>
            <person name="Huo N."/>
            <person name="Gu Y.Q."/>
            <person name="Zhou H."/>
            <person name="Devos K.M."/>
            <person name="Bennetzen J.L."/>
            <person name="Unver T."/>
            <person name="Budak H."/>
            <person name="Gulick P.J."/>
            <person name="Galiba G."/>
            <person name="Kalapos B."/>
            <person name="Nelson D.R."/>
            <person name="Li P."/>
            <person name="You F.M."/>
            <person name="Luo M.C."/>
            <person name="Dvorak J."/>
        </authorList>
    </citation>
    <scope>NUCLEOTIDE SEQUENCE [LARGE SCALE GENOMIC DNA]</scope>
    <source>
        <strain evidence="3">cv. AL8/78</strain>
    </source>
</reference>
<dbReference type="InterPro" id="IPR053168">
    <property type="entry name" value="Glutamic_endopeptidase"/>
</dbReference>
<feature type="transmembrane region" description="Helical" evidence="1">
    <location>
        <begin position="15"/>
        <end position="39"/>
    </location>
</feature>
<reference evidence="4" key="2">
    <citation type="journal article" date="2017" name="Nat. Plants">
        <title>The Aegilops tauschii genome reveals multiple impacts of transposons.</title>
        <authorList>
            <person name="Zhao G."/>
            <person name="Zou C."/>
            <person name="Li K."/>
            <person name="Wang K."/>
            <person name="Li T."/>
            <person name="Gao L."/>
            <person name="Zhang X."/>
            <person name="Wang H."/>
            <person name="Yang Z."/>
            <person name="Liu X."/>
            <person name="Jiang W."/>
            <person name="Mao L."/>
            <person name="Kong X."/>
            <person name="Jiao Y."/>
            <person name="Jia J."/>
        </authorList>
    </citation>
    <scope>NUCLEOTIDE SEQUENCE [LARGE SCALE GENOMIC DNA]</scope>
    <source>
        <strain evidence="4">cv. AL8/78</strain>
    </source>
</reference>
<organism evidence="3 4">
    <name type="scientific">Aegilops tauschii subsp. strangulata</name>
    <name type="common">Goatgrass</name>
    <dbReference type="NCBI Taxonomy" id="200361"/>
    <lineage>
        <taxon>Eukaryota</taxon>
        <taxon>Viridiplantae</taxon>
        <taxon>Streptophyta</taxon>
        <taxon>Embryophyta</taxon>
        <taxon>Tracheophyta</taxon>
        <taxon>Spermatophyta</taxon>
        <taxon>Magnoliopsida</taxon>
        <taxon>Liliopsida</taxon>
        <taxon>Poales</taxon>
        <taxon>Poaceae</taxon>
        <taxon>BOP clade</taxon>
        <taxon>Pooideae</taxon>
        <taxon>Triticodae</taxon>
        <taxon>Triticeae</taxon>
        <taxon>Triticinae</taxon>
        <taxon>Aegilops</taxon>
    </lineage>
</organism>
<reference evidence="3" key="4">
    <citation type="submission" date="2019-03" db="UniProtKB">
        <authorList>
            <consortium name="EnsemblPlants"/>
        </authorList>
    </citation>
    <scope>IDENTIFICATION</scope>
</reference>
<dbReference type="STRING" id="200361.A0A453M3N9"/>
<dbReference type="EnsemblPlants" id="AET5Gv21031700.1">
    <property type="protein sequence ID" value="AET5Gv21031700.1"/>
    <property type="gene ID" value="AET5Gv21031700"/>
</dbReference>
<feature type="domain" description="Neprosin PEP catalytic" evidence="2">
    <location>
        <begin position="64"/>
        <end position="310"/>
    </location>
</feature>
<dbReference type="PROSITE" id="PS52045">
    <property type="entry name" value="NEPROSIN_PEP_CD"/>
    <property type="match status" value="1"/>
</dbReference>
<dbReference type="InterPro" id="IPR004314">
    <property type="entry name" value="Neprosin"/>
</dbReference>
<reference evidence="4" key="1">
    <citation type="journal article" date="2014" name="Science">
        <title>Ancient hybridizations among the ancestral genomes of bread wheat.</title>
        <authorList>
            <consortium name="International Wheat Genome Sequencing Consortium,"/>
            <person name="Marcussen T."/>
            <person name="Sandve S.R."/>
            <person name="Heier L."/>
            <person name="Spannagl M."/>
            <person name="Pfeifer M."/>
            <person name="Jakobsen K.S."/>
            <person name="Wulff B.B."/>
            <person name="Steuernagel B."/>
            <person name="Mayer K.F."/>
            <person name="Olsen O.A."/>
        </authorList>
    </citation>
    <scope>NUCLEOTIDE SEQUENCE [LARGE SCALE GENOMIC DNA]</scope>
    <source>
        <strain evidence="4">cv. AL8/78</strain>
    </source>
</reference>
<evidence type="ECO:0000313" key="3">
    <source>
        <dbReference type="EnsemblPlants" id="AET5Gv21031700.1"/>
    </source>
</evidence>
<sequence length="311" mass="33993">INGHRKFIYIKDSSLVILLHLIMSKLNLGLHILAIYVVFIAHQIHGGGLHPTNQKAWYAHASPSKNSNDIVYFATHSTHPGSYYGLAVTMDVYGHNISAGHIVTSIWIANMEGDPKTDENAIWVGWQVDPKKYGDSHTHFFTSWTRDTYHTGCYDMDCPGFQLVKGSKIAPGGTIQPVSHVHGVRQKITIKVFREKSTGNWWIHYGFNKAPTPVGYYPAKLFDKLSKKATQISIGSVVGGSPSIPSPPMGSGFLPSDKAALITDISLIGEDGRMTPFTVNTDRLQSKSSCYSISPIQGAKCSYGGPGGCSR</sequence>
<keyword evidence="1" id="KW-0472">Membrane</keyword>
<dbReference type="AlphaFoldDB" id="A0A453M3N9"/>
<reference evidence="3" key="3">
    <citation type="journal article" date="2017" name="Nature">
        <title>Genome sequence of the progenitor of the wheat D genome Aegilops tauschii.</title>
        <authorList>
            <person name="Luo M.C."/>
            <person name="Gu Y.Q."/>
            <person name="Puiu D."/>
            <person name="Wang H."/>
            <person name="Twardziok S.O."/>
            <person name="Deal K.R."/>
            <person name="Huo N."/>
            <person name="Zhu T."/>
            <person name="Wang L."/>
            <person name="Wang Y."/>
            <person name="McGuire P.E."/>
            <person name="Liu S."/>
            <person name="Long H."/>
            <person name="Ramasamy R.K."/>
            <person name="Rodriguez J.C."/>
            <person name="Van S.L."/>
            <person name="Yuan L."/>
            <person name="Wang Z."/>
            <person name="Xia Z."/>
            <person name="Xiao L."/>
            <person name="Anderson O.D."/>
            <person name="Ouyang S."/>
            <person name="Liang Y."/>
            <person name="Zimin A.V."/>
            <person name="Pertea G."/>
            <person name="Qi P."/>
            <person name="Bennetzen J.L."/>
            <person name="Dai X."/>
            <person name="Dawson M.W."/>
            <person name="Muller H.G."/>
            <person name="Kugler K."/>
            <person name="Rivarola-Duarte L."/>
            <person name="Spannagl M."/>
            <person name="Mayer K.F.X."/>
            <person name="Lu F.H."/>
            <person name="Bevan M.W."/>
            <person name="Leroy P."/>
            <person name="Li P."/>
            <person name="You F.M."/>
            <person name="Sun Q."/>
            <person name="Liu Z."/>
            <person name="Lyons E."/>
            <person name="Wicker T."/>
            <person name="Salzberg S.L."/>
            <person name="Devos K.M."/>
            <person name="Dvorak J."/>
        </authorList>
    </citation>
    <scope>NUCLEOTIDE SEQUENCE [LARGE SCALE GENOMIC DNA]</scope>
    <source>
        <strain evidence="3">cv. AL8/78</strain>
    </source>
</reference>
<dbReference type="Proteomes" id="UP000015105">
    <property type="component" value="Chromosome 5D"/>
</dbReference>
<dbReference type="PANTHER" id="PTHR31589">
    <property type="entry name" value="PROTEIN, PUTATIVE (DUF239)-RELATED-RELATED"/>
    <property type="match status" value="1"/>
</dbReference>
<accession>A0A453M3N9</accession>
<proteinExistence type="predicted"/>
<keyword evidence="1" id="KW-1133">Transmembrane helix</keyword>
<dbReference type="PANTHER" id="PTHR31589:SF223">
    <property type="entry name" value="PROTEIN, PUTATIVE (DUF239)-RELATED"/>
    <property type="match status" value="1"/>
</dbReference>
<evidence type="ECO:0000313" key="4">
    <source>
        <dbReference type="Proteomes" id="UP000015105"/>
    </source>
</evidence>
<dbReference type="Gene3D" id="3.90.1320.10">
    <property type="entry name" value="Outer-capsid protein sigma 3, large lobe"/>
    <property type="match status" value="1"/>
</dbReference>
<keyword evidence="4" id="KW-1185">Reference proteome</keyword>